<feature type="compositionally biased region" description="Acidic residues" evidence="1">
    <location>
        <begin position="9"/>
        <end position="22"/>
    </location>
</feature>
<accession>A0A1G1V7B8</accession>
<evidence type="ECO:0000313" key="3">
    <source>
        <dbReference type="Proteomes" id="UP000178319"/>
    </source>
</evidence>
<dbReference type="STRING" id="1797516.A3D26_04310"/>
<name>A0A1G1V7B8_9BACT</name>
<feature type="compositionally biased region" description="Basic and acidic residues" evidence="1">
    <location>
        <begin position="47"/>
        <end position="56"/>
    </location>
</feature>
<dbReference type="EMBL" id="MHBZ01000021">
    <property type="protein sequence ID" value="OGY11233.1"/>
    <property type="molecule type" value="Genomic_DNA"/>
</dbReference>
<feature type="compositionally biased region" description="Acidic residues" evidence="1">
    <location>
        <begin position="77"/>
        <end position="91"/>
    </location>
</feature>
<proteinExistence type="predicted"/>
<reference evidence="2 3" key="1">
    <citation type="journal article" date="2016" name="Nat. Commun.">
        <title>Thousands of microbial genomes shed light on interconnected biogeochemical processes in an aquifer system.</title>
        <authorList>
            <person name="Anantharaman K."/>
            <person name="Brown C.T."/>
            <person name="Hug L.A."/>
            <person name="Sharon I."/>
            <person name="Castelle C.J."/>
            <person name="Probst A.J."/>
            <person name="Thomas B.C."/>
            <person name="Singh A."/>
            <person name="Wilkins M.J."/>
            <person name="Karaoz U."/>
            <person name="Brodie E.L."/>
            <person name="Williams K.H."/>
            <person name="Hubbard S.S."/>
            <person name="Banfield J.F."/>
        </authorList>
    </citation>
    <scope>NUCLEOTIDE SEQUENCE [LARGE SCALE GENOMIC DNA]</scope>
</reference>
<evidence type="ECO:0000256" key="1">
    <source>
        <dbReference type="SAM" id="MobiDB-lite"/>
    </source>
</evidence>
<sequence length="91" mass="10284">MQNKKDPPEDPATDPAFDDDVGEMVKDFTGEEPIPGEVRTPSDMVNDAERNRRIGPDEEVENEGLAREPGVERLEDLEQPEEEEENPDYEG</sequence>
<dbReference type="AlphaFoldDB" id="A0A1G1V7B8"/>
<feature type="region of interest" description="Disordered" evidence="1">
    <location>
        <begin position="1"/>
        <end position="91"/>
    </location>
</feature>
<gene>
    <name evidence="2" type="ORF">A3D26_04310</name>
</gene>
<feature type="compositionally biased region" description="Basic and acidic residues" evidence="1">
    <location>
        <begin position="64"/>
        <end position="76"/>
    </location>
</feature>
<comment type="caution">
    <text evidence="2">The sequence shown here is derived from an EMBL/GenBank/DDBJ whole genome shotgun (WGS) entry which is preliminary data.</text>
</comment>
<organism evidence="2 3">
    <name type="scientific">Candidatus Blackburnbacteria bacterium RIFCSPHIGHO2_02_FULL_44_20</name>
    <dbReference type="NCBI Taxonomy" id="1797516"/>
    <lineage>
        <taxon>Bacteria</taxon>
        <taxon>Candidatus Blackburniibacteriota</taxon>
    </lineage>
</organism>
<protein>
    <submittedName>
        <fullName evidence="2">Uncharacterized protein</fullName>
    </submittedName>
</protein>
<evidence type="ECO:0000313" key="2">
    <source>
        <dbReference type="EMBL" id="OGY11233.1"/>
    </source>
</evidence>
<dbReference type="Proteomes" id="UP000178319">
    <property type="component" value="Unassembled WGS sequence"/>
</dbReference>